<dbReference type="Gene3D" id="3.90.1070.10">
    <property type="match status" value="1"/>
</dbReference>
<dbReference type="InterPro" id="IPR023214">
    <property type="entry name" value="HAD_sf"/>
</dbReference>
<accession>A0A1M5X4S0</accession>
<dbReference type="InterPro" id="IPR000836">
    <property type="entry name" value="PRTase_dom"/>
</dbReference>
<dbReference type="PANTHER" id="PTHR10000:SF8">
    <property type="entry name" value="HAD SUPERFAMILY HYDROLASE-LIKE, TYPE 3"/>
    <property type="match status" value="1"/>
</dbReference>
<dbReference type="GO" id="GO:0000287">
    <property type="term" value="F:magnesium ion binding"/>
    <property type="evidence" value="ECO:0007669"/>
    <property type="project" value="TreeGrafter"/>
</dbReference>
<proteinExistence type="predicted"/>
<dbReference type="Gene3D" id="3.40.50.2020">
    <property type="match status" value="1"/>
</dbReference>
<dbReference type="GO" id="GO:0005829">
    <property type="term" value="C:cytosol"/>
    <property type="evidence" value="ECO:0007669"/>
    <property type="project" value="TreeGrafter"/>
</dbReference>
<dbReference type="RefSeq" id="WP_079605308.1">
    <property type="nucleotide sequence ID" value="NZ_LT670817.1"/>
</dbReference>
<organism evidence="1 2">
    <name type="scientific">Bradyrhizobium erythrophlei</name>
    <dbReference type="NCBI Taxonomy" id="1437360"/>
    <lineage>
        <taxon>Bacteria</taxon>
        <taxon>Pseudomonadati</taxon>
        <taxon>Pseudomonadota</taxon>
        <taxon>Alphaproteobacteria</taxon>
        <taxon>Hyphomicrobiales</taxon>
        <taxon>Nitrobacteraceae</taxon>
        <taxon>Bradyrhizobium</taxon>
    </lineage>
</organism>
<protein>
    <submittedName>
        <fullName evidence="1">Hydroxymethylpyrimidine pyrophosphatase</fullName>
    </submittedName>
</protein>
<dbReference type="Gene3D" id="3.40.50.1000">
    <property type="entry name" value="HAD superfamily/HAD-like"/>
    <property type="match status" value="1"/>
</dbReference>
<dbReference type="GO" id="GO:0016791">
    <property type="term" value="F:phosphatase activity"/>
    <property type="evidence" value="ECO:0007669"/>
    <property type="project" value="TreeGrafter"/>
</dbReference>
<dbReference type="SUPFAM" id="SSF53271">
    <property type="entry name" value="PRTase-like"/>
    <property type="match status" value="1"/>
</dbReference>
<dbReference type="InterPro" id="IPR036412">
    <property type="entry name" value="HAD-like_sf"/>
</dbReference>
<name>A0A1M5X4S0_9BRAD</name>
<dbReference type="Proteomes" id="UP000189796">
    <property type="component" value="Chromosome I"/>
</dbReference>
<dbReference type="EMBL" id="LT670817">
    <property type="protein sequence ID" value="SHH94870.1"/>
    <property type="molecule type" value="Genomic_DNA"/>
</dbReference>
<dbReference type="AlphaFoldDB" id="A0A1M5X4S0"/>
<dbReference type="Pfam" id="PF08282">
    <property type="entry name" value="Hydrolase_3"/>
    <property type="match status" value="1"/>
</dbReference>
<dbReference type="PANTHER" id="PTHR10000">
    <property type="entry name" value="PHOSPHOSERINE PHOSPHATASE"/>
    <property type="match status" value="1"/>
</dbReference>
<evidence type="ECO:0000313" key="2">
    <source>
        <dbReference type="Proteomes" id="UP000189796"/>
    </source>
</evidence>
<dbReference type="CDD" id="cd06223">
    <property type="entry name" value="PRTases_typeI"/>
    <property type="match status" value="1"/>
</dbReference>
<evidence type="ECO:0000313" key="1">
    <source>
        <dbReference type="EMBL" id="SHH94870.1"/>
    </source>
</evidence>
<sequence length="972" mass="108641">MLTMTKPAMSDRLPARNELLPEETSFYSAYDWCLDPHLTVGEAIEHLAVEINRLPTTPAGWQTSEVTTNAYLLSCSLLNGIDEYLRGHTLRLPAQLARTRPGRLAMWATEKVAESVPKQNRTQVRRWREEWQNGLDGFFGVLARCDCDPASSLKFAQRLVGMLQSPLPSDLLELRLGVPSAFSRLDLTHLDVLALGRQMAQQYPDRSHPILLLGLRTAGTYFSALLRSFLKAEGYRQVASVTVQPKKGPSRRERDELTRYAKQGFTIVIVDDPPNSGGTIVIGVEIARKAGFELARIKALVPTHPATPNWASTLPDGLVMTLAPERWRKQQLLGPKNVENRLAEYFTWQGFTGVRVVGSHRADELNSELNGPNHNRGATLKRIFEVRLQTPQGQNETRYVMAKSVGLGYLGYQAFLAAHRLSDFVPPILGLRDGILYTEWLPQNSGAANVRLDRDSWIERTAAYVATRTRLLGLPKRRGPGKAVHENGLGLLAESFGRAYGRFLIDTLMRSWIQERLYRLHCPFPTLIDGNMGYAEWIEGEFGPLKTGYYRHGLGKTQLNVIDPAYDLAETILSFALSPEEEDRLISRYIEYSGDVEVGGRLFLNKLLAGLWTMASAQEHLFGAMLTGQRQQEFYRRFLGAWDFLTIQTARFCGARCRPSQPAGWRPPLVMLDVDGVLDRRVFGYPTTSAAGMEALSLLAGRGCSIALNTARSAAEVRDYCQSYGLAGGVAEHGAYLWDAVAQSGQPLIDQKTMAQLDELRKHLRQIPGVFLDDRHQYSIRAFMFEKQPRSLLLRLLNSIRSFGVGQGVPIPLPTLVVNHLITTLQLDRLSFHHTVIDTAIVAKETDKGIGLTALRDRVLGPDAETIAIGDTEADLPMFRAATRSFAPAQISCRRQARLLGCKVSRYRYQRGLLDIVKTLVQHGPAADPIETPNESDGATLFLDLLRAADNLNVWTLIRALFDRATFRIFVR</sequence>
<dbReference type="SUPFAM" id="SSF56784">
    <property type="entry name" value="HAD-like"/>
    <property type="match status" value="1"/>
</dbReference>
<dbReference type="OrthoDB" id="4087391at2"/>
<dbReference type="InterPro" id="IPR029057">
    <property type="entry name" value="PRTase-like"/>
</dbReference>
<gene>
    <name evidence="1" type="ORF">SAMN05443248_7023</name>
</gene>
<reference evidence="1 2" key="1">
    <citation type="submission" date="2016-11" db="EMBL/GenBank/DDBJ databases">
        <authorList>
            <person name="Jaros S."/>
            <person name="Januszkiewicz K."/>
            <person name="Wedrychowicz H."/>
        </authorList>
    </citation>
    <scope>NUCLEOTIDE SEQUENCE [LARGE SCALE GENOMIC DNA]</scope>
    <source>
        <strain evidence="1 2">GAS138</strain>
    </source>
</reference>